<evidence type="ECO:0000256" key="1">
    <source>
        <dbReference type="ARBA" id="ARBA00008791"/>
    </source>
</evidence>
<dbReference type="Proteomes" id="UP000198860">
    <property type="component" value="Unassembled WGS sequence"/>
</dbReference>
<dbReference type="SUPFAM" id="SSF52402">
    <property type="entry name" value="Adenine nucleotide alpha hydrolases-like"/>
    <property type="match status" value="1"/>
</dbReference>
<dbReference type="PANTHER" id="PTHR46268:SF6">
    <property type="entry name" value="UNIVERSAL STRESS PROTEIN UP12"/>
    <property type="match status" value="1"/>
</dbReference>
<organism evidence="3 4">
    <name type="scientific">Halobacillus aidingensis</name>
    <dbReference type="NCBI Taxonomy" id="240303"/>
    <lineage>
        <taxon>Bacteria</taxon>
        <taxon>Bacillati</taxon>
        <taxon>Bacillota</taxon>
        <taxon>Bacilli</taxon>
        <taxon>Bacillales</taxon>
        <taxon>Bacillaceae</taxon>
        <taxon>Halobacillus</taxon>
    </lineage>
</organism>
<gene>
    <name evidence="3" type="ORF">SAMN05421677_12520</name>
</gene>
<dbReference type="InterPro" id="IPR014729">
    <property type="entry name" value="Rossmann-like_a/b/a_fold"/>
</dbReference>
<dbReference type="Gene3D" id="3.40.50.620">
    <property type="entry name" value="HUPs"/>
    <property type="match status" value="1"/>
</dbReference>
<dbReference type="EMBL" id="FNIZ01000025">
    <property type="protein sequence ID" value="SDP63402.1"/>
    <property type="molecule type" value="Genomic_DNA"/>
</dbReference>
<keyword evidence="4" id="KW-1185">Reference proteome</keyword>
<accession>A0A1H0UAS2</accession>
<sequence length="140" mass="15695">MFNKILLATDGSEHSSRAINQAIKMVSPYKDQVKIDLIYAVDGDTSKSDVLKYGDSHTATIKRKEKFMETIQEIESKGVKSDIILLHGDPAEEIIEYANNHEYDCVVIGSRGRNKFQTLILGSVSHKLVKYIQSPVIVVK</sequence>
<dbReference type="STRING" id="240303.SAMN05421677_12520"/>
<comment type="similarity">
    <text evidence="1">Belongs to the universal stress protein A family.</text>
</comment>
<evidence type="ECO:0000313" key="4">
    <source>
        <dbReference type="Proteomes" id="UP000198860"/>
    </source>
</evidence>
<dbReference type="CDD" id="cd00293">
    <property type="entry name" value="USP-like"/>
    <property type="match status" value="1"/>
</dbReference>
<dbReference type="PRINTS" id="PR01438">
    <property type="entry name" value="UNVRSLSTRESS"/>
</dbReference>
<dbReference type="AlphaFoldDB" id="A0A1H0UAS2"/>
<dbReference type="Pfam" id="PF00582">
    <property type="entry name" value="Usp"/>
    <property type="match status" value="1"/>
</dbReference>
<dbReference type="RefSeq" id="WP_089654480.1">
    <property type="nucleotide sequence ID" value="NZ_FNIZ01000025.1"/>
</dbReference>
<dbReference type="OrthoDB" id="9777884at2"/>
<dbReference type="InterPro" id="IPR006016">
    <property type="entry name" value="UspA"/>
</dbReference>
<name>A0A1H0UAS2_HALAD</name>
<protein>
    <submittedName>
        <fullName evidence="3">Nucleotide-binding universal stress protein, UspA family</fullName>
    </submittedName>
</protein>
<feature type="domain" description="UspA" evidence="2">
    <location>
        <begin position="1"/>
        <end position="140"/>
    </location>
</feature>
<proteinExistence type="inferred from homology"/>
<dbReference type="PANTHER" id="PTHR46268">
    <property type="entry name" value="STRESS RESPONSE PROTEIN NHAX"/>
    <property type="match status" value="1"/>
</dbReference>
<evidence type="ECO:0000259" key="2">
    <source>
        <dbReference type="Pfam" id="PF00582"/>
    </source>
</evidence>
<dbReference type="InterPro" id="IPR006015">
    <property type="entry name" value="Universal_stress_UspA"/>
</dbReference>
<reference evidence="4" key="1">
    <citation type="submission" date="2016-10" db="EMBL/GenBank/DDBJ databases">
        <authorList>
            <person name="Varghese N."/>
            <person name="Submissions S."/>
        </authorList>
    </citation>
    <scope>NUCLEOTIDE SEQUENCE [LARGE SCALE GENOMIC DNA]</scope>
    <source>
        <strain evidence="4">CGMCC 1.3703</strain>
    </source>
</reference>
<evidence type="ECO:0000313" key="3">
    <source>
        <dbReference type="EMBL" id="SDP63402.1"/>
    </source>
</evidence>